<dbReference type="AlphaFoldDB" id="A0AA47ML86"/>
<comment type="caution">
    <text evidence="2">The sequence shown here is derived from an EMBL/GenBank/DDBJ whole genome shotgun (WGS) entry which is preliminary data.</text>
</comment>
<evidence type="ECO:0000313" key="3">
    <source>
        <dbReference type="Proteomes" id="UP001174136"/>
    </source>
</evidence>
<evidence type="ECO:0000313" key="2">
    <source>
        <dbReference type="EMBL" id="KAK0142121.1"/>
    </source>
</evidence>
<protein>
    <recommendedName>
        <fullName evidence="4">ISXO2-like transposase domain-containing protein</fullName>
    </recommendedName>
</protein>
<sequence length="62" mass="7266">MARGRFGNSWRGRESLHNSSRRPVLCLVKRRNRDALIAVIKKHVRAGTLVVHDEWRAYVELK</sequence>
<keyword evidence="3" id="KW-1185">Reference proteome</keyword>
<dbReference type="EMBL" id="JAOPHQ010003708">
    <property type="protein sequence ID" value="KAK0142121.1"/>
    <property type="molecule type" value="Genomic_DNA"/>
</dbReference>
<evidence type="ECO:0000256" key="1">
    <source>
        <dbReference type="SAM" id="MobiDB-lite"/>
    </source>
</evidence>
<reference evidence="2" key="1">
    <citation type="journal article" date="2023" name="Front. Mar. Sci.">
        <title>A new Merluccius polli reference genome to investigate the effects of global change in West African waters.</title>
        <authorList>
            <person name="Mateo J.L."/>
            <person name="Blanco-Fernandez C."/>
            <person name="Garcia-Vazquez E."/>
            <person name="Machado-Schiaffino G."/>
        </authorList>
    </citation>
    <scope>NUCLEOTIDE SEQUENCE</scope>
    <source>
        <strain evidence="2">C29</strain>
        <tissue evidence="2">Fin</tissue>
    </source>
</reference>
<gene>
    <name evidence="2" type="ORF">N1851_020187</name>
</gene>
<evidence type="ECO:0008006" key="4">
    <source>
        <dbReference type="Google" id="ProtNLM"/>
    </source>
</evidence>
<proteinExistence type="predicted"/>
<feature type="region of interest" description="Disordered" evidence="1">
    <location>
        <begin position="1"/>
        <end position="20"/>
    </location>
</feature>
<accession>A0AA47ML86</accession>
<organism evidence="2 3">
    <name type="scientific">Merluccius polli</name>
    <name type="common">Benguela hake</name>
    <name type="synonym">Merluccius cadenati</name>
    <dbReference type="NCBI Taxonomy" id="89951"/>
    <lineage>
        <taxon>Eukaryota</taxon>
        <taxon>Metazoa</taxon>
        <taxon>Chordata</taxon>
        <taxon>Craniata</taxon>
        <taxon>Vertebrata</taxon>
        <taxon>Euteleostomi</taxon>
        <taxon>Actinopterygii</taxon>
        <taxon>Neopterygii</taxon>
        <taxon>Teleostei</taxon>
        <taxon>Neoteleostei</taxon>
        <taxon>Acanthomorphata</taxon>
        <taxon>Zeiogadaria</taxon>
        <taxon>Gadariae</taxon>
        <taxon>Gadiformes</taxon>
        <taxon>Gadoidei</taxon>
        <taxon>Merlucciidae</taxon>
        <taxon>Merluccius</taxon>
    </lineage>
</organism>
<name>A0AA47ML86_MERPO</name>
<dbReference type="Proteomes" id="UP001174136">
    <property type="component" value="Unassembled WGS sequence"/>
</dbReference>